<reference evidence="2" key="2">
    <citation type="submission" date="2010-01" db="EMBL/GenBank/DDBJ databases">
        <title>The complete genome of Geodermatophilus obscurus DSM 43160.</title>
        <authorList>
            <consortium name="US DOE Joint Genome Institute (JGI-PGF)"/>
            <person name="Lucas S."/>
            <person name="Copeland A."/>
            <person name="Lapidus A."/>
            <person name="Glavina del Rio T."/>
            <person name="Dalin E."/>
            <person name="Tice H."/>
            <person name="Bruce D."/>
            <person name="Goodwin L."/>
            <person name="Pitluck S."/>
            <person name="Kyrpides N."/>
            <person name="Mavromatis K."/>
            <person name="Ivanova N."/>
            <person name="Munk A.C."/>
            <person name="Brettin T."/>
            <person name="Detter J.C."/>
            <person name="Han C."/>
            <person name="Larimer F."/>
            <person name="Land M."/>
            <person name="Hauser L."/>
            <person name="Markowitz V."/>
            <person name="Cheng J.-F."/>
            <person name="Hugenholtz P."/>
            <person name="Woyke T."/>
            <person name="Wu D."/>
            <person name="Jando M."/>
            <person name="Schneider S."/>
            <person name="Klenk H.-P."/>
            <person name="Eisen J.A."/>
        </authorList>
    </citation>
    <scope>NUCLEOTIDE SEQUENCE [LARGE SCALE GENOMIC DNA]</scope>
    <source>
        <strain evidence="2">ATCC 25078 / DSM 43160 / JCM 3152 / KCC A-0152 / KCTC 9177 / NBRC 13315 / NRRL B-3577 / G-20</strain>
    </source>
</reference>
<dbReference type="HOGENOM" id="CLU_1553090_0_0_11"/>
<accession>D2SGC6</accession>
<name>D2SGC6_GEOOG</name>
<evidence type="ECO:0000313" key="2">
    <source>
        <dbReference type="Proteomes" id="UP000001382"/>
    </source>
</evidence>
<dbReference type="STRING" id="526225.Gobs_4443"/>
<dbReference type="AlphaFoldDB" id="D2SGC6"/>
<evidence type="ECO:0000313" key="1">
    <source>
        <dbReference type="EMBL" id="ADB76994.1"/>
    </source>
</evidence>
<dbReference type="Proteomes" id="UP000001382">
    <property type="component" value="Chromosome"/>
</dbReference>
<dbReference type="EMBL" id="CP001867">
    <property type="protein sequence ID" value="ADB76994.1"/>
    <property type="molecule type" value="Genomic_DNA"/>
</dbReference>
<keyword evidence="2" id="KW-1185">Reference proteome</keyword>
<protein>
    <submittedName>
        <fullName evidence="1">Uncharacterized protein</fullName>
    </submittedName>
</protein>
<sequence>MRTLPLVRAGGGAALAGITVVLLALVLATASWPVLGSLAQRTPLPPAAQWTDAGVPVPASAGRCAAQDGTDPGSVHWCMPAGVSAATVDRWYRDVLPPGRDAGGLRWCVEQRRTDSSRRVLWSTGAGLAGYVLPQQPPRPPTQELEDPVAVEVVVLPGGSCHPATRAGREEA</sequence>
<gene>
    <name evidence="1" type="ordered locus">Gobs_4443</name>
</gene>
<organism evidence="1 2">
    <name type="scientific">Geodermatophilus obscurus (strain ATCC 25078 / DSM 43160 / JCM 3152 / CCUG 61914 / KCC A-0152 / KCTC 9177 / NBRC 13315 / NRRL B-3577 / G-20)</name>
    <dbReference type="NCBI Taxonomy" id="526225"/>
    <lineage>
        <taxon>Bacteria</taxon>
        <taxon>Bacillati</taxon>
        <taxon>Actinomycetota</taxon>
        <taxon>Actinomycetes</taxon>
        <taxon>Geodermatophilales</taxon>
        <taxon>Geodermatophilaceae</taxon>
        <taxon>Geodermatophilus</taxon>
    </lineage>
</organism>
<dbReference type="KEGG" id="gob:Gobs_4443"/>
<reference evidence="1 2" key="1">
    <citation type="journal article" date="2010" name="Stand. Genomic Sci.">
        <title>Complete genome sequence of Geodermatophilus obscurus type strain (G-20).</title>
        <authorList>
            <person name="Ivanova N."/>
            <person name="Sikorski J."/>
            <person name="Jando M."/>
            <person name="Munk C."/>
            <person name="Lapidus A."/>
            <person name="Glavina Del Rio T."/>
            <person name="Copeland A."/>
            <person name="Tice H."/>
            <person name="Cheng J.-F."/>
            <person name="Lucas S."/>
            <person name="Chen F."/>
            <person name="Nolan M."/>
            <person name="Bruce D."/>
            <person name="Goodwin L."/>
            <person name="Pitluck S."/>
            <person name="Mavromatis K."/>
            <person name="Mikhailova N."/>
            <person name="Pati A."/>
            <person name="Chen A."/>
            <person name="Palaniappan K."/>
            <person name="Land M."/>
            <person name="Hauser L."/>
            <person name="Chang Y.-J."/>
            <person name="Jeffries C.D."/>
            <person name="Meincke L."/>
            <person name="Brettin T."/>
            <person name="Detter J.C."/>
            <person name="Detter J.C."/>
            <person name="Rohde M."/>
            <person name="Goeker M."/>
            <person name="Bristow J."/>
            <person name="Eisen J.A."/>
            <person name="Markowitz V."/>
            <person name="Hugenholtz P."/>
            <person name="Kyrpides N.C."/>
            <person name="Klenk H.-P."/>
        </authorList>
    </citation>
    <scope>NUCLEOTIDE SEQUENCE [LARGE SCALE GENOMIC DNA]</scope>
    <source>
        <strain evidence="2">ATCC 25078 / DSM 43160 / JCM 3152 / KCC A-0152 / KCTC 9177 / NBRC 13315 / NRRL B-3577 / G-20</strain>
    </source>
</reference>
<proteinExistence type="predicted"/>